<sequence>MGEQTRGTVEMSVAMAVSGTIGWFVVTSGRPVLDVVFWRCVFGVVTLLATCMYMGLLRRHLTRRVLALSALGGVAIVLNWVLLFGAYSRASIAIATTVYNTQPFMLVCLGAFFLGERVTLAKLAWLGVAFGGLALIVQVGATTASLGAGYTVGILMALGAAALWAIAALVTKQLAGTPPHLIALIHVSVGAVMLAPFVSWARPPVQAATWSILVIIGVVHTGVVYILMYDAIHRLPTYIQGSLSFIYPVVAIAVDVVAFGRRLEVMQVVGAVAILVAVVGMNGFGALRSKRLQAHSTSIT</sequence>
<dbReference type="RefSeq" id="WP_377327770.1">
    <property type="nucleotide sequence ID" value="NZ_JBHSNG010000013.1"/>
</dbReference>
<reference evidence="4" key="1">
    <citation type="journal article" date="2019" name="Int. J. Syst. Evol. Microbiol.">
        <title>The Global Catalogue of Microorganisms (GCM) 10K type strain sequencing project: providing services to taxonomists for standard genome sequencing and annotation.</title>
        <authorList>
            <consortium name="The Broad Institute Genomics Platform"/>
            <consortium name="The Broad Institute Genome Sequencing Center for Infectious Disease"/>
            <person name="Wu L."/>
            <person name="Ma J."/>
        </authorList>
    </citation>
    <scope>NUCLEOTIDE SEQUENCE [LARGE SCALE GENOMIC DNA]</scope>
    <source>
        <strain evidence="4">CGMCC 1.13587</strain>
    </source>
</reference>
<feature type="transmembrane region" description="Helical" evidence="1">
    <location>
        <begin position="181"/>
        <end position="201"/>
    </location>
</feature>
<dbReference type="EMBL" id="JBHSNG010000013">
    <property type="protein sequence ID" value="MFC5582053.1"/>
    <property type="molecule type" value="Genomic_DNA"/>
</dbReference>
<dbReference type="PANTHER" id="PTHR22911">
    <property type="entry name" value="ACYL-MALONYL CONDENSING ENZYME-RELATED"/>
    <property type="match status" value="1"/>
</dbReference>
<organism evidence="3 4">
    <name type="scientific">Rhodanobacter terrae</name>
    <dbReference type="NCBI Taxonomy" id="418647"/>
    <lineage>
        <taxon>Bacteria</taxon>
        <taxon>Pseudomonadati</taxon>
        <taxon>Pseudomonadota</taxon>
        <taxon>Gammaproteobacteria</taxon>
        <taxon>Lysobacterales</taxon>
        <taxon>Rhodanobacteraceae</taxon>
        <taxon>Rhodanobacter</taxon>
    </lineage>
</organism>
<gene>
    <name evidence="3" type="ORF">ACFPPB_13100</name>
</gene>
<evidence type="ECO:0000259" key="2">
    <source>
        <dbReference type="Pfam" id="PF00892"/>
    </source>
</evidence>
<feature type="transmembrane region" description="Helical" evidence="1">
    <location>
        <begin position="123"/>
        <end position="141"/>
    </location>
</feature>
<name>A0ABW0SYY3_9GAMM</name>
<comment type="caution">
    <text evidence="3">The sequence shown here is derived from an EMBL/GenBank/DDBJ whole genome shotgun (WGS) entry which is preliminary data.</text>
</comment>
<dbReference type="Proteomes" id="UP001596111">
    <property type="component" value="Unassembled WGS sequence"/>
</dbReference>
<keyword evidence="4" id="KW-1185">Reference proteome</keyword>
<proteinExistence type="predicted"/>
<keyword evidence="1" id="KW-0472">Membrane</keyword>
<protein>
    <submittedName>
        <fullName evidence="3">DMT family transporter</fullName>
    </submittedName>
</protein>
<feature type="transmembrane region" description="Helical" evidence="1">
    <location>
        <begin position="265"/>
        <end position="287"/>
    </location>
</feature>
<dbReference type="InterPro" id="IPR037185">
    <property type="entry name" value="EmrE-like"/>
</dbReference>
<feature type="transmembrane region" description="Helical" evidence="1">
    <location>
        <begin position="92"/>
        <end position="114"/>
    </location>
</feature>
<feature type="domain" description="EamA" evidence="2">
    <location>
        <begin position="13"/>
        <end position="137"/>
    </location>
</feature>
<feature type="transmembrane region" description="Helical" evidence="1">
    <location>
        <begin position="241"/>
        <end position="259"/>
    </location>
</feature>
<feature type="transmembrane region" description="Helical" evidence="1">
    <location>
        <begin position="36"/>
        <end position="56"/>
    </location>
</feature>
<evidence type="ECO:0000256" key="1">
    <source>
        <dbReference type="SAM" id="Phobius"/>
    </source>
</evidence>
<dbReference type="InterPro" id="IPR000620">
    <property type="entry name" value="EamA_dom"/>
</dbReference>
<dbReference type="SUPFAM" id="SSF103481">
    <property type="entry name" value="Multidrug resistance efflux transporter EmrE"/>
    <property type="match status" value="2"/>
</dbReference>
<dbReference type="Pfam" id="PF00892">
    <property type="entry name" value="EamA"/>
    <property type="match status" value="2"/>
</dbReference>
<feature type="transmembrane region" description="Helical" evidence="1">
    <location>
        <begin position="12"/>
        <end position="30"/>
    </location>
</feature>
<feature type="domain" description="EamA" evidence="2">
    <location>
        <begin position="152"/>
        <end position="282"/>
    </location>
</feature>
<evidence type="ECO:0000313" key="4">
    <source>
        <dbReference type="Proteomes" id="UP001596111"/>
    </source>
</evidence>
<feature type="transmembrane region" description="Helical" evidence="1">
    <location>
        <begin position="65"/>
        <end position="86"/>
    </location>
</feature>
<keyword evidence="1" id="KW-0812">Transmembrane</keyword>
<keyword evidence="1" id="KW-1133">Transmembrane helix</keyword>
<accession>A0ABW0SYY3</accession>
<feature type="transmembrane region" description="Helical" evidence="1">
    <location>
        <begin position="207"/>
        <end position="229"/>
    </location>
</feature>
<feature type="transmembrane region" description="Helical" evidence="1">
    <location>
        <begin position="147"/>
        <end position="169"/>
    </location>
</feature>
<dbReference type="PANTHER" id="PTHR22911:SF102">
    <property type="entry name" value="MEMBRANE PROTEIN"/>
    <property type="match status" value="1"/>
</dbReference>
<evidence type="ECO:0000313" key="3">
    <source>
        <dbReference type="EMBL" id="MFC5582053.1"/>
    </source>
</evidence>